<dbReference type="EMBL" id="CAJVCH010550520">
    <property type="protein sequence ID" value="CAG7829204.1"/>
    <property type="molecule type" value="Genomic_DNA"/>
</dbReference>
<dbReference type="AlphaFoldDB" id="A0A8J2LBJ8"/>
<dbReference type="OrthoDB" id="5511684at2759"/>
<reference evidence="1" key="1">
    <citation type="submission" date="2021-06" db="EMBL/GenBank/DDBJ databases">
        <authorList>
            <person name="Hodson N. C."/>
            <person name="Mongue J. A."/>
            <person name="Jaron S. K."/>
        </authorList>
    </citation>
    <scope>NUCLEOTIDE SEQUENCE</scope>
</reference>
<dbReference type="Proteomes" id="UP000708208">
    <property type="component" value="Unassembled WGS sequence"/>
</dbReference>
<gene>
    <name evidence="1" type="ORF">AFUS01_LOCUS39079</name>
</gene>
<feature type="non-terminal residue" evidence="1">
    <location>
        <position position="1"/>
    </location>
</feature>
<evidence type="ECO:0000313" key="1">
    <source>
        <dbReference type="EMBL" id="CAG7829204.1"/>
    </source>
</evidence>
<accession>A0A8J2LBJ8</accession>
<sequence length="43" mass="5188">KEPEVTWHHHTNLEPWNAYANKQYKFLSMGRDYSEGCPAPKYY</sequence>
<proteinExistence type="predicted"/>
<organism evidence="1 2">
    <name type="scientific">Allacma fusca</name>
    <dbReference type="NCBI Taxonomy" id="39272"/>
    <lineage>
        <taxon>Eukaryota</taxon>
        <taxon>Metazoa</taxon>
        <taxon>Ecdysozoa</taxon>
        <taxon>Arthropoda</taxon>
        <taxon>Hexapoda</taxon>
        <taxon>Collembola</taxon>
        <taxon>Symphypleona</taxon>
        <taxon>Sminthuridae</taxon>
        <taxon>Allacma</taxon>
    </lineage>
</organism>
<evidence type="ECO:0000313" key="2">
    <source>
        <dbReference type="Proteomes" id="UP000708208"/>
    </source>
</evidence>
<keyword evidence="2" id="KW-1185">Reference proteome</keyword>
<protein>
    <submittedName>
        <fullName evidence="1">Uncharacterized protein</fullName>
    </submittedName>
</protein>
<comment type="caution">
    <text evidence="1">The sequence shown here is derived from an EMBL/GenBank/DDBJ whole genome shotgun (WGS) entry which is preliminary data.</text>
</comment>
<name>A0A8J2LBJ8_9HEXA</name>